<evidence type="ECO:0000313" key="3">
    <source>
        <dbReference type="Proteomes" id="UP001174936"/>
    </source>
</evidence>
<evidence type="ECO:0000313" key="2">
    <source>
        <dbReference type="EMBL" id="KAK0649392.1"/>
    </source>
</evidence>
<evidence type="ECO:0000256" key="1">
    <source>
        <dbReference type="SAM" id="MobiDB-lite"/>
    </source>
</evidence>
<feature type="region of interest" description="Disordered" evidence="1">
    <location>
        <begin position="29"/>
        <end position="73"/>
    </location>
</feature>
<dbReference type="EMBL" id="JAULSV010000003">
    <property type="protein sequence ID" value="KAK0649392.1"/>
    <property type="molecule type" value="Genomic_DNA"/>
</dbReference>
<proteinExistence type="predicted"/>
<dbReference type="Proteomes" id="UP001174936">
    <property type="component" value="Unassembled WGS sequence"/>
</dbReference>
<keyword evidence="3" id="KW-1185">Reference proteome</keyword>
<organism evidence="2 3">
    <name type="scientific">Cercophora newfieldiana</name>
    <dbReference type="NCBI Taxonomy" id="92897"/>
    <lineage>
        <taxon>Eukaryota</taxon>
        <taxon>Fungi</taxon>
        <taxon>Dikarya</taxon>
        <taxon>Ascomycota</taxon>
        <taxon>Pezizomycotina</taxon>
        <taxon>Sordariomycetes</taxon>
        <taxon>Sordariomycetidae</taxon>
        <taxon>Sordariales</taxon>
        <taxon>Lasiosphaeriaceae</taxon>
        <taxon>Cercophora</taxon>
    </lineage>
</organism>
<protein>
    <submittedName>
        <fullName evidence="2">Uncharacterized protein</fullName>
    </submittedName>
</protein>
<dbReference type="AlphaFoldDB" id="A0AA39YDC5"/>
<comment type="caution">
    <text evidence="2">The sequence shown here is derived from an EMBL/GenBank/DDBJ whole genome shotgun (WGS) entry which is preliminary data.</text>
</comment>
<accession>A0AA39YDC5</accession>
<reference evidence="2" key="1">
    <citation type="submission" date="2023-06" db="EMBL/GenBank/DDBJ databases">
        <title>Genome-scale phylogeny and comparative genomics of the fungal order Sordariales.</title>
        <authorList>
            <consortium name="Lawrence Berkeley National Laboratory"/>
            <person name="Hensen N."/>
            <person name="Bonometti L."/>
            <person name="Westerberg I."/>
            <person name="Brannstrom I.O."/>
            <person name="Guillou S."/>
            <person name="Cros-Aarteil S."/>
            <person name="Calhoun S."/>
            <person name="Haridas S."/>
            <person name="Kuo A."/>
            <person name="Mondo S."/>
            <person name="Pangilinan J."/>
            <person name="Riley R."/>
            <person name="Labutti K."/>
            <person name="Andreopoulos B."/>
            <person name="Lipzen A."/>
            <person name="Chen C."/>
            <person name="Yanf M."/>
            <person name="Daum C."/>
            <person name="Ng V."/>
            <person name="Clum A."/>
            <person name="Steindorff A."/>
            <person name="Ohm R."/>
            <person name="Martin F."/>
            <person name="Silar P."/>
            <person name="Natvig D."/>
            <person name="Lalanne C."/>
            <person name="Gautier V."/>
            <person name="Ament-Velasquez S.L."/>
            <person name="Kruys A."/>
            <person name="Hutchinson M.I."/>
            <person name="Powell A.J."/>
            <person name="Barry K."/>
            <person name="Miller A.N."/>
            <person name="Grigoriev I.V."/>
            <person name="Debuchy R."/>
            <person name="Gladieux P."/>
            <person name="Thoren M.H."/>
            <person name="Johannesson H."/>
        </authorList>
    </citation>
    <scope>NUCLEOTIDE SEQUENCE</scope>
    <source>
        <strain evidence="2">SMH2532-1</strain>
    </source>
</reference>
<feature type="compositionally biased region" description="Polar residues" evidence="1">
    <location>
        <begin position="30"/>
        <end position="41"/>
    </location>
</feature>
<sequence length="156" mass="17378">MPNARCKIQWSPQPPAQMRIIHTPHRTRSALLNDTPPSSQPADEPAVAQGHHPMPPPNRPSQTKPHLKLPRGGGLAHRVPTLFHLRYSNPNKPLPAHWTSTKIDWHMTRRQTPARRAAVIGQRAPRIRWRVASVSGSQPIKRGWGSINGTCAKTLG</sequence>
<name>A0AA39YDC5_9PEZI</name>
<gene>
    <name evidence="2" type="ORF">B0T16DRAFT_130219</name>
</gene>